<accession>A0A8J6BJP4</accession>
<evidence type="ECO:0000313" key="2">
    <source>
        <dbReference type="Proteomes" id="UP000770717"/>
    </source>
</evidence>
<reference evidence="1" key="1">
    <citation type="thesis" date="2020" institute="ProQuest LLC" country="789 East Eisenhower Parkway, Ann Arbor, MI, USA">
        <title>Comparative Genomics and Chromosome Evolution.</title>
        <authorList>
            <person name="Mudd A.B."/>
        </authorList>
    </citation>
    <scope>NUCLEOTIDE SEQUENCE</scope>
    <source>
        <strain evidence="1">HN-11 Male</strain>
        <tissue evidence="1">Kidney and liver</tissue>
    </source>
</reference>
<comment type="caution">
    <text evidence="1">The sequence shown here is derived from an EMBL/GenBank/DDBJ whole genome shotgun (WGS) entry which is preliminary data.</text>
</comment>
<dbReference type="EMBL" id="WNTK01024554">
    <property type="protein sequence ID" value="KAG9461293.1"/>
    <property type="molecule type" value="Genomic_DNA"/>
</dbReference>
<gene>
    <name evidence="1" type="ORF">GDO78_017371</name>
</gene>
<protein>
    <submittedName>
        <fullName evidence="1">Uncharacterized protein</fullName>
    </submittedName>
</protein>
<organism evidence="1 2">
    <name type="scientific">Eleutherodactylus coqui</name>
    <name type="common">Puerto Rican coqui</name>
    <dbReference type="NCBI Taxonomy" id="57060"/>
    <lineage>
        <taxon>Eukaryota</taxon>
        <taxon>Metazoa</taxon>
        <taxon>Chordata</taxon>
        <taxon>Craniata</taxon>
        <taxon>Vertebrata</taxon>
        <taxon>Euteleostomi</taxon>
        <taxon>Amphibia</taxon>
        <taxon>Batrachia</taxon>
        <taxon>Anura</taxon>
        <taxon>Neobatrachia</taxon>
        <taxon>Hyloidea</taxon>
        <taxon>Eleutherodactylidae</taxon>
        <taxon>Eleutherodactylinae</taxon>
        <taxon>Eleutherodactylus</taxon>
        <taxon>Eleutherodactylus</taxon>
    </lineage>
</organism>
<dbReference type="OrthoDB" id="444945at2759"/>
<sequence length="67" mass="8371">VEEMRAKQKDARQKELSKRRSLDTFQKDVLRRQREFEQKEADLRSLEKHELLENENSRKAYYREFKK</sequence>
<evidence type="ECO:0000313" key="1">
    <source>
        <dbReference type="EMBL" id="KAG9461293.1"/>
    </source>
</evidence>
<keyword evidence="2" id="KW-1185">Reference proteome</keyword>
<dbReference type="AlphaFoldDB" id="A0A8J6BJP4"/>
<feature type="non-terminal residue" evidence="1">
    <location>
        <position position="67"/>
    </location>
</feature>
<dbReference type="Proteomes" id="UP000770717">
    <property type="component" value="Unassembled WGS sequence"/>
</dbReference>
<feature type="non-terminal residue" evidence="1">
    <location>
        <position position="1"/>
    </location>
</feature>
<proteinExistence type="predicted"/>
<name>A0A8J6BJP4_ELECQ</name>